<evidence type="ECO:0000256" key="1">
    <source>
        <dbReference type="SAM" id="MobiDB-lite"/>
    </source>
</evidence>
<feature type="region of interest" description="Disordered" evidence="1">
    <location>
        <begin position="1"/>
        <end position="22"/>
    </location>
</feature>
<dbReference type="SUPFAM" id="SSF52833">
    <property type="entry name" value="Thioredoxin-like"/>
    <property type="match status" value="1"/>
</dbReference>
<dbReference type="Pfam" id="PF08534">
    <property type="entry name" value="Redoxin"/>
    <property type="match status" value="1"/>
</dbReference>
<dbReference type="Gene3D" id="3.40.30.10">
    <property type="entry name" value="Glutaredoxin"/>
    <property type="match status" value="1"/>
</dbReference>
<evidence type="ECO:0000256" key="2">
    <source>
        <dbReference type="SAM" id="Phobius"/>
    </source>
</evidence>
<keyword evidence="2" id="KW-0812">Transmembrane</keyword>
<accession>A0A3B1CFD9</accession>
<protein>
    <recommendedName>
        <fullName evidence="3">Thioredoxin domain-containing protein</fullName>
    </recommendedName>
</protein>
<dbReference type="InterPro" id="IPR050553">
    <property type="entry name" value="Thioredoxin_ResA/DsbE_sf"/>
</dbReference>
<dbReference type="PROSITE" id="PS51352">
    <property type="entry name" value="THIOREDOXIN_2"/>
    <property type="match status" value="1"/>
</dbReference>
<dbReference type="InterPro" id="IPR036249">
    <property type="entry name" value="Thioredoxin-like_sf"/>
</dbReference>
<organism evidence="4">
    <name type="scientific">hydrothermal vent metagenome</name>
    <dbReference type="NCBI Taxonomy" id="652676"/>
    <lineage>
        <taxon>unclassified sequences</taxon>
        <taxon>metagenomes</taxon>
        <taxon>ecological metagenomes</taxon>
    </lineage>
</organism>
<proteinExistence type="predicted"/>
<gene>
    <name evidence="4" type="ORF">MNBD_NITROSPINAE01-1499</name>
</gene>
<keyword evidence="2" id="KW-0472">Membrane</keyword>
<dbReference type="CDD" id="cd02966">
    <property type="entry name" value="TlpA_like_family"/>
    <property type="match status" value="1"/>
</dbReference>
<dbReference type="GO" id="GO:0016491">
    <property type="term" value="F:oxidoreductase activity"/>
    <property type="evidence" value="ECO:0007669"/>
    <property type="project" value="InterPro"/>
</dbReference>
<name>A0A3B1CFD9_9ZZZZ</name>
<dbReference type="PANTHER" id="PTHR42852:SF17">
    <property type="entry name" value="THIOREDOXIN-LIKE PROTEIN HI_1115"/>
    <property type="match status" value="1"/>
</dbReference>
<evidence type="ECO:0000313" key="4">
    <source>
        <dbReference type="EMBL" id="VAX21380.1"/>
    </source>
</evidence>
<evidence type="ECO:0000259" key="3">
    <source>
        <dbReference type="PROSITE" id="PS51352"/>
    </source>
</evidence>
<dbReference type="EMBL" id="UOGC01000118">
    <property type="protein sequence ID" value="VAX21380.1"/>
    <property type="molecule type" value="Genomic_DNA"/>
</dbReference>
<reference evidence="4" key="1">
    <citation type="submission" date="2018-06" db="EMBL/GenBank/DDBJ databases">
        <authorList>
            <person name="Zhirakovskaya E."/>
        </authorList>
    </citation>
    <scope>NUCLEOTIDE SEQUENCE</scope>
</reference>
<sequence>MSNTLSGDAPSGAGLESEPKLSGGTGLRGRLNTIIVLVALGIVLNAIFSASLKSRTSTEMLKVGDNIPAFSVELLGGGEANLSAFTGRPTVYYFFANWCPCSHESMTFIKKAMDEHAGDGLAILMVGIQDSSSNFEKFAKTHDIKYPVGINGGEPFAGDIGVRITPTTVFADADGVIRGIFVGKIEEYGQIKELLNNIVAKTTQDTAA</sequence>
<keyword evidence="2" id="KW-1133">Transmembrane helix</keyword>
<dbReference type="AlphaFoldDB" id="A0A3B1CFD9"/>
<dbReference type="InterPro" id="IPR013740">
    <property type="entry name" value="Redoxin"/>
</dbReference>
<dbReference type="PANTHER" id="PTHR42852">
    <property type="entry name" value="THIOL:DISULFIDE INTERCHANGE PROTEIN DSBE"/>
    <property type="match status" value="1"/>
</dbReference>
<dbReference type="InterPro" id="IPR013766">
    <property type="entry name" value="Thioredoxin_domain"/>
</dbReference>
<feature type="transmembrane region" description="Helical" evidence="2">
    <location>
        <begin position="31"/>
        <end position="52"/>
    </location>
</feature>
<feature type="domain" description="Thioredoxin" evidence="3">
    <location>
        <begin position="61"/>
        <end position="200"/>
    </location>
</feature>